<evidence type="ECO:0000256" key="1">
    <source>
        <dbReference type="SAM" id="Coils"/>
    </source>
</evidence>
<keyword evidence="1" id="KW-0175">Coiled coil</keyword>
<dbReference type="AlphaFoldDB" id="A0AAD5WHB3"/>
<gene>
    <name evidence="2" type="ORF">KIN20_032130</name>
</gene>
<protein>
    <submittedName>
        <fullName evidence="2">Uncharacterized protein</fullName>
    </submittedName>
</protein>
<comment type="caution">
    <text evidence="2">The sequence shown here is derived from an EMBL/GenBank/DDBJ whole genome shotgun (WGS) entry which is preliminary data.</text>
</comment>
<keyword evidence="3" id="KW-1185">Reference proteome</keyword>
<feature type="coiled-coil region" evidence="1">
    <location>
        <begin position="30"/>
        <end position="64"/>
    </location>
</feature>
<sequence>MKRASKNADTAIVPGKCIKLNCEELKSADAATLTEKILSTTDKLNEANETVKTLKARVAVSRRQLSQKYKELKISS</sequence>
<name>A0AAD5WHB3_PARTN</name>
<evidence type="ECO:0000313" key="2">
    <source>
        <dbReference type="EMBL" id="KAJ1370414.1"/>
    </source>
</evidence>
<dbReference type="Proteomes" id="UP001196413">
    <property type="component" value="Unassembled WGS sequence"/>
</dbReference>
<organism evidence="2 3">
    <name type="scientific">Parelaphostrongylus tenuis</name>
    <name type="common">Meningeal worm</name>
    <dbReference type="NCBI Taxonomy" id="148309"/>
    <lineage>
        <taxon>Eukaryota</taxon>
        <taxon>Metazoa</taxon>
        <taxon>Ecdysozoa</taxon>
        <taxon>Nematoda</taxon>
        <taxon>Chromadorea</taxon>
        <taxon>Rhabditida</taxon>
        <taxon>Rhabditina</taxon>
        <taxon>Rhabditomorpha</taxon>
        <taxon>Strongyloidea</taxon>
        <taxon>Metastrongylidae</taxon>
        <taxon>Parelaphostrongylus</taxon>
    </lineage>
</organism>
<accession>A0AAD5WHB3</accession>
<dbReference type="EMBL" id="JAHQIW010006776">
    <property type="protein sequence ID" value="KAJ1370414.1"/>
    <property type="molecule type" value="Genomic_DNA"/>
</dbReference>
<proteinExistence type="predicted"/>
<evidence type="ECO:0000313" key="3">
    <source>
        <dbReference type="Proteomes" id="UP001196413"/>
    </source>
</evidence>
<reference evidence="2" key="1">
    <citation type="submission" date="2021-06" db="EMBL/GenBank/DDBJ databases">
        <title>Parelaphostrongylus tenuis whole genome reference sequence.</title>
        <authorList>
            <person name="Garwood T.J."/>
            <person name="Larsen P.A."/>
            <person name="Fountain-Jones N.M."/>
            <person name="Garbe J.R."/>
            <person name="Macchietto M.G."/>
            <person name="Kania S.A."/>
            <person name="Gerhold R.W."/>
            <person name="Richards J.E."/>
            <person name="Wolf T.M."/>
        </authorList>
    </citation>
    <scope>NUCLEOTIDE SEQUENCE</scope>
    <source>
        <strain evidence="2">MNPRO001-30</strain>
        <tissue evidence="2">Meninges</tissue>
    </source>
</reference>